<name>A0AAE0GE94_9CHLO</name>
<keyword evidence="1" id="KW-0547">Nucleotide-binding</keyword>
<dbReference type="PANTHER" id="PTHR12169:SF29">
    <property type="entry name" value="AFG1-LIKE ATPASE FAMILY PROTEIN"/>
    <property type="match status" value="1"/>
</dbReference>
<dbReference type="EMBL" id="LGRX02006559">
    <property type="protein sequence ID" value="KAK3276427.1"/>
    <property type="molecule type" value="Genomic_DNA"/>
</dbReference>
<evidence type="ECO:0000256" key="1">
    <source>
        <dbReference type="ARBA" id="ARBA00022741"/>
    </source>
</evidence>
<comment type="caution">
    <text evidence="3">The sequence shown here is derived from an EMBL/GenBank/DDBJ whole genome shotgun (WGS) entry which is preliminary data.</text>
</comment>
<dbReference type="Proteomes" id="UP001190700">
    <property type="component" value="Unassembled WGS sequence"/>
</dbReference>
<evidence type="ECO:0000256" key="2">
    <source>
        <dbReference type="ARBA" id="ARBA00022840"/>
    </source>
</evidence>
<dbReference type="GO" id="GO:0005739">
    <property type="term" value="C:mitochondrion"/>
    <property type="evidence" value="ECO:0007669"/>
    <property type="project" value="TreeGrafter"/>
</dbReference>
<dbReference type="GO" id="GO:0016887">
    <property type="term" value="F:ATP hydrolysis activity"/>
    <property type="evidence" value="ECO:0007669"/>
    <property type="project" value="InterPro"/>
</dbReference>
<protein>
    <submittedName>
        <fullName evidence="3">Uncharacterized protein</fullName>
    </submittedName>
</protein>
<sequence>MKVYGCFCVNETLEFLQGGHLLVPERFHTIALQDIPVFNADNRPTAYRFVTLIDVMYENKTRLLCSAQGDPAALFESIMTQEQARDRQWAQELIVDDNLGFTKDRVISRLTEMQSEEYARAHAEKHAPEFLAALRQNAQHGSVPTLPRKACSPISISPLV</sequence>
<dbReference type="PANTHER" id="PTHR12169">
    <property type="entry name" value="ATPASE N2B"/>
    <property type="match status" value="1"/>
</dbReference>
<dbReference type="InterPro" id="IPR005654">
    <property type="entry name" value="ATPase_AFG1-like"/>
</dbReference>
<gene>
    <name evidence="3" type="ORF">CYMTET_15491</name>
</gene>
<dbReference type="AlphaFoldDB" id="A0AAE0GE94"/>
<reference evidence="3 4" key="1">
    <citation type="journal article" date="2015" name="Genome Biol. Evol.">
        <title>Comparative Genomics of a Bacterivorous Green Alga Reveals Evolutionary Causalities and Consequences of Phago-Mixotrophic Mode of Nutrition.</title>
        <authorList>
            <person name="Burns J.A."/>
            <person name="Paasch A."/>
            <person name="Narechania A."/>
            <person name="Kim E."/>
        </authorList>
    </citation>
    <scope>NUCLEOTIDE SEQUENCE [LARGE SCALE GENOMIC DNA]</scope>
    <source>
        <strain evidence="3 4">PLY_AMNH</strain>
    </source>
</reference>
<dbReference type="Pfam" id="PF03969">
    <property type="entry name" value="AFG1_ATPase"/>
    <property type="match status" value="1"/>
</dbReference>
<keyword evidence="4" id="KW-1185">Reference proteome</keyword>
<accession>A0AAE0GE94</accession>
<evidence type="ECO:0000313" key="3">
    <source>
        <dbReference type="EMBL" id="KAK3276427.1"/>
    </source>
</evidence>
<proteinExistence type="predicted"/>
<organism evidence="3 4">
    <name type="scientific">Cymbomonas tetramitiformis</name>
    <dbReference type="NCBI Taxonomy" id="36881"/>
    <lineage>
        <taxon>Eukaryota</taxon>
        <taxon>Viridiplantae</taxon>
        <taxon>Chlorophyta</taxon>
        <taxon>Pyramimonadophyceae</taxon>
        <taxon>Pyramimonadales</taxon>
        <taxon>Pyramimonadaceae</taxon>
        <taxon>Cymbomonas</taxon>
    </lineage>
</organism>
<dbReference type="GO" id="GO:0005524">
    <property type="term" value="F:ATP binding"/>
    <property type="evidence" value="ECO:0007669"/>
    <property type="project" value="UniProtKB-KW"/>
</dbReference>
<evidence type="ECO:0000313" key="4">
    <source>
        <dbReference type="Proteomes" id="UP001190700"/>
    </source>
</evidence>
<keyword evidence="2" id="KW-0067">ATP-binding</keyword>